<evidence type="ECO:0000313" key="4">
    <source>
        <dbReference type="Proteomes" id="UP000244336"/>
    </source>
</evidence>
<reference evidence="3 4" key="1">
    <citation type="submission" date="2018-04" db="EMBL/GenBank/DDBJ databases">
        <title>WGS assembly of Panicum hallii var. hallii HAL2.</title>
        <authorList>
            <person name="Lovell J."/>
            <person name="Jenkins J."/>
            <person name="Lowry D."/>
            <person name="Mamidi S."/>
            <person name="Sreedasyam A."/>
            <person name="Weng X."/>
            <person name="Barry K."/>
            <person name="Bonette J."/>
            <person name="Campitelli B."/>
            <person name="Daum C."/>
            <person name="Gordon S."/>
            <person name="Gould B."/>
            <person name="Lipzen A."/>
            <person name="MacQueen A."/>
            <person name="Palacio-Mejia J."/>
            <person name="Plott C."/>
            <person name="Shakirov E."/>
            <person name="Shu S."/>
            <person name="Yoshinaga Y."/>
            <person name="Zane M."/>
            <person name="Rokhsar D."/>
            <person name="Grimwood J."/>
            <person name="Schmutz J."/>
            <person name="Juenger T."/>
        </authorList>
    </citation>
    <scope>NUCLEOTIDE SEQUENCE [LARGE SCALE GENOMIC DNA]</scope>
    <source>
        <strain evidence="4">cv. HAL2</strain>
    </source>
</reference>
<feature type="compositionally biased region" description="Pro residues" evidence="1">
    <location>
        <begin position="207"/>
        <end position="217"/>
    </location>
</feature>
<feature type="region of interest" description="Disordered" evidence="1">
    <location>
        <begin position="200"/>
        <end position="239"/>
    </location>
</feature>
<evidence type="ECO:0000313" key="3">
    <source>
        <dbReference type="EMBL" id="PUZ63206.1"/>
    </source>
</evidence>
<dbReference type="AlphaFoldDB" id="A0A2T7E5V7"/>
<sequence length="239" mass="25821">MSTGMKKLLISLLFLFFLLQIPRLWKHHPEKELETSVNTTPNLPSSPFLLLLSPPCRPPLAAAPPRSRARRCRTCQRSGPTERCAAPPWPCLPHHLRRFWTAKKPRIPLDSSPQAPPTGRRLQELSSDLSIDGIANPRAASRRDRASRGSQGVAPPCGCGARSTISPGSTQSPSPAGGAHHQASPCPRLGAAGLCSGCPLEEHLWAPHPPASRPPLYIPASSTTEQEDHGKSNRPQRGA</sequence>
<dbReference type="EMBL" id="CM009751">
    <property type="protein sequence ID" value="PUZ63206.1"/>
    <property type="molecule type" value="Genomic_DNA"/>
</dbReference>
<feature type="signal peptide" evidence="2">
    <location>
        <begin position="1"/>
        <end position="26"/>
    </location>
</feature>
<feature type="region of interest" description="Disordered" evidence="1">
    <location>
        <begin position="126"/>
        <end position="183"/>
    </location>
</feature>
<evidence type="ECO:0000256" key="1">
    <source>
        <dbReference type="SAM" id="MobiDB-lite"/>
    </source>
</evidence>
<gene>
    <name evidence="3" type="ORF">GQ55_3G049600</name>
</gene>
<accession>A0A2T7E5V7</accession>
<feature type="chain" id="PRO_5015787849" evidence="2">
    <location>
        <begin position="27"/>
        <end position="239"/>
    </location>
</feature>
<keyword evidence="2" id="KW-0732">Signal</keyword>
<dbReference type="Gramene" id="PUZ63206">
    <property type="protein sequence ID" value="PUZ63206"/>
    <property type="gene ID" value="GQ55_3G049600"/>
</dbReference>
<dbReference type="Proteomes" id="UP000244336">
    <property type="component" value="Chromosome 3"/>
</dbReference>
<protein>
    <submittedName>
        <fullName evidence="3">Uncharacterized protein</fullName>
    </submittedName>
</protein>
<organism evidence="3 4">
    <name type="scientific">Panicum hallii var. hallii</name>
    <dbReference type="NCBI Taxonomy" id="1504633"/>
    <lineage>
        <taxon>Eukaryota</taxon>
        <taxon>Viridiplantae</taxon>
        <taxon>Streptophyta</taxon>
        <taxon>Embryophyta</taxon>
        <taxon>Tracheophyta</taxon>
        <taxon>Spermatophyta</taxon>
        <taxon>Magnoliopsida</taxon>
        <taxon>Liliopsida</taxon>
        <taxon>Poales</taxon>
        <taxon>Poaceae</taxon>
        <taxon>PACMAD clade</taxon>
        <taxon>Panicoideae</taxon>
        <taxon>Panicodae</taxon>
        <taxon>Paniceae</taxon>
        <taxon>Panicinae</taxon>
        <taxon>Panicum</taxon>
        <taxon>Panicum sect. Panicum</taxon>
    </lineage>
</organism>
<feature type="compositionally biased region" description="Polar residues" evidence="1">
    <location>
        <begin position="163"/>
        <end position="174"/>
    </location>
</feature>
<evidence type="ECO:0000256" key="2">
    <source>
        <dbReference type="SAM" id="SignalP"/>
    </source>
</evidence>
<proteinExistence type="predicted"/>
<keyword evidence="4" id="KW-1185">Reference proteome</keyword>
<name>A0A2T7E5V7_9POAL</name>